<sequence length="462" mass="52797">MYIDKFLTEYDESLTGEMNIDPLGQQVIWSSWGQDLFHGRITSIANDVRQYTLNLLHHSVIRKIMLDDAVQTAGAMKIRYPKKQLKEFIAASLIHLENIYIYSMLGAEQGDVTLAGVQGINKARAKWHTSDKNPQLTFGHQKESELLTNQLALGTNGRYKSPMISMRFFTTTYDYDLPDSKPVWEAAEAFIRQVPELHQLHADVLTYLKSLMCEASKDALTPFFSKIPDSLKTLYASVFRNPKHVGNYSQAFWLARTGLNKNGAGAIYRVLERERKYPEQSLLPISNVFLEARKNAYDMTELDANERQTLGYIIEAEPFLSLIDLMFTGLRRQNQQSLGDFALFWQRNGLTTQSLPKLSMRLERNNELVASLSGTPNRRFRQLLALASGPSLEEQVRGLLAYHSGLMEARGQFPWLMLEGNIISLQTPPVPIEQERKSSDWVNHYYIPQFRHLLDGLWGGEV</sequence>
<gene>
    <name evidence="1" type="ORF">SAMEA3538780_03459</name>
</gene>
<dbReference type="EMBL" id="UJZG01000011">
    <property type="protein sequence ID" value="SXD97449.1"/>
    <property type="molecule type" value="Genomic_DNA"/>
</dbReference>
<proteinExistence type="predicted"/>
<protein>
    <submittedName>
        <fullName evidence="1">Uncharacterized protein</fullName>
    </submittedName>
</protein>
<evidence type="ECO:0000313" key="1">
    <source>
        <dbReference type="EMBL" id="SXD97449.1"/>
    </source>
</evidence>
<reference evidence="1 2" key="1">
    <citation type="submission" date="2018-08" db="EMBL/GenBank/DDBJ databases">
        <authorList>
            <consortium name="Pathogen Informatics"/>
        </authorList>
    </citation>
    <scope>NUCLEOTIDE SEQUENCE [LARGE SCALE GENOMIC DNA]</scope>
    <source>
        <strain evidence="1 2">EuSCAPE_IT371</strain>
    </source>
</reference>
<name>A0A8B4TX73_9ENTR</name>
<dbReference type="AlphaFoldDB" id="A0A8B4TX73"/>
<organism evidence="1 2">
    <name type="scientific">Klebsiella quasivariicola</name>
    <dbReference type="NCBI Taxonomy" id="2026240"/>
    <lineage>
        <taxon>Bacteria</taxon>
        <taxon>Pseudomonadati</taxon>
        <taxon>Pseudomonadota</taxon>
        <taxon>Gammaproteobacteria</taxon>
        <taxon>Enterobacterales</taxon>
        <taxon>Enterobacteriaceae</taxon>
        <taxon>Klebsiella/Raoultella group</taxon>
        <taxon>Klebsiella</taxon>
        <taxon>Klebsiella pneumoniae complex</taxon>
    </lineage>
</organism>
<evidence type="ECO:0000313" key="2">
    <source>
        <dbReference type="Proteomes" id="UP000257712"/>
    </source>
</evidence>
<accession>A0A8B4TX73</accession>
<dbReference type="RefSeq" id="WP_044346762.1">
    <property type="nucleotide sequence ID" value="NZ_UJZG01000011.1"/>
</dbReference>
<dbReference type="Proteomes" id="UP000257712">
    <property type="component" value="Unassembled WGS sequence"/>
</dbReference>
<comment type="caution">
    <text evidence="1">The sequence shown here is derived from an EMBL/GenBank/DDBJ whole genome shotgun (WGS) entry which is preliminary data.</text>
</comment>